<evidence type="ECO:0000256" key="3">
    <source>
        <dbReference type="ARBA" id="ARBA00023159"/>
    </source>
</evidence>
<keyword evidence="7" id="KW-1185">Reference proteome</keyword>
<dbReference type="OrthoDB" id="9803764at2"/>
<evidence type="ECO:0000313" key="7">
    <source>
        <dbReference type="Proteomes" id="UP000288212"/>
    </source>
</evidence>
<dbReference type="Pfam" id="PF02311">
    <property type="entry name" value="AraC_binding"/>
    <property type="match status" value="1"/>
</dbReference>
<dbReference type="Pfam" id="PF12833">
    <property type="entry name" value="HTH_18"/>
    <property type="match status" value="1"/>
</dbReference>
<evidence type="ECO:0000259" key="5">
    <source>
        <dbReference type="PROSITE" id="PS01124"/>
    </source>
</evidence>
<dbReference type="Gene3D" id="2.60.120.280">
    <property type="entry name" value="Regulatory protein AraC"/>
    <property type="match status" value="1"/>
</dbReference>
<dbReference type="PROSITE" id="PS00041">
    <property type="entry name" value="HTH_ARAC_FAMILY_1"/>
    <property type="match status" value="1"/>
</dbReference>
<organism evidence="6 7">
    <name type="scientific">Aliidiomarina haloalkalitolerans</name>
    <dbReference type="NCBI Taxonomy" id="859059"/>
    <lineage>
        <taxon>Bacteria</taxon>
        <taxon>Pseudomonadati</taxon>
        <taxon>Pseudomonadota</taxon>
        <taxon>Gammaproteobacteria</taxon>
        <taxon>Alteromonadales</taxon>
        <taxon>Idiomarinaceae</taxon>
        <taxon>Aliidiomarina</taxon>
    </lineage>
</organism>
<dbReference type="CDD" id="cd06986">
    <property type="entry name" value="cupin_MmsR-like_N"/>
    <property type="match status" value="1"/>
</dbReference>
<evidence type="ECO:0000313" key="6">
    <source>
        <dbReference type="EMBL" id="RUO21487.1"/>
    </source>
</evidence>
<dbReference type="AlphaFoldDB" id="A0A432VXU8"/>
<feature type="domain" description="HTH araC/xylS-type" evidence="5">
    <location>
        <begin position="194"/>
        <end position="292"/>
    </location>
</feature>
<dbReference type="SUPFAM" id="SSF51215">
    <property type="entry name" value="Regulatory protein AraC"/>
    <property type="match status" value="1"/>
</dbReference>
<dbReference type="PRINTS" id="PR00032">
    <property type="entry name" value="HTHARAC"/>
</dbReference>
<dbReference type="InterPro" id="IPR020449">
    <property type="entry name" value="Tscrpt_reg_AraC-type_HTH"/>
</dbReference>
<keyword evidence="3" id="KW-0010">Activator</keyword>
<name>A0A432VXU8_9GAMM</name>
<dbReference type="InterPro" id="IPR003313">
    <property type="entry name" value="AraC-bd"/>
</dbReference>
<keyword evidence="4" id="KW-0804">Transcription</keyword>
<protein>
    <submittedName>
        <fullName evidence="6">AraC family transcriptional regulator</fullName>
    </submittedName>
</protein>
<accession>A0A432VXU8</accession>
<dbReference type="PANTHER" id="PTHR43280">
    <property type="entry name" value="ARAC-FAMILY TRANSCRIPTIONAL REGULATOR"/>
    <property type="match status" value="1"/>
</dbReference>
<dbReference type="SUPFAM" id="SSF46689">
    <property type="entry name" value="Homeodomain-like"/>
    <property type="match status" value="2"/>
</dbReference>
<dbReference type="SMART" id="SM00342">
    <property type="entry name" value="HTH_ARAC"/>
    <property type="match status" value="1"/>
</dbReference>
<keyword evidence="1" id="KW-0805">Transcription regulation</keyword>
<evidence type="ECO:0000256" key="2">
    <source>
        <dbReference type="ARBA" id="ARBA00023125"/>
    </source>
</evidence>
<proteinExistence type="predicted"/>
<dbReference type="GO" id="GO:0003700">
    <property type="term" value="F:DNA-binding transcription factor activity"/>
    <property type="evidence" value="ECO:0007669"/>
    <property type="project" value="InterPro"/>
</dbReference>
<gene>
    <name evidence="6" type="ORF">CWE06_01105</name>
</gene>
<dbReference type="PROSITE" id="PS01124">
    <property type="entry name" value="HTH_ARAC_FAMILY_2"/>
    <property type="match status" value="1"/>
</dbReference>
<comment type="caution">
    <text evidence="6">The sequence shown here is derived from an EMBL/GenBank/DDBJ whole genome shotgun (WGS) entry which is preliminary data.</text>
</comment>
<dbReference type="EMBL" id="PIPI01000001">
    <property type="protein sequence ID" value="RUO21487.1"/>
    <property type="molecule type" value="Genomic_DNA"/>
</dbReference>
<dbReference type="InterPro" id="IPR009057">
    <property type="entry name" value="Homeodomain-like_sf"/>
</dbReference>
<sequence>MSQPSDWPLLAGSSRLLLPPSLIEQLAQHPLTADLFPVAYGHYLEALDHRVRRTVHTDHLLIFCHAGRGFYRTENHQGSISAGQVLFLKQGVAHSYHSDREQPWSIYWAHFSGKNASRFMDYIGISTTAERPPVLTLQRWQTLLPDVNTLLNLQHQRLTFERAVLATSLLRKLITDLPLLNKDSARHEGGFNLTALDRFMRDNSHRTLELDDLANFAGLSRYYFSKKFREVTGVPPLRYFNEMKIRGAETMLTESNASVRQVALAFGFEDPYYFSRLFKKITGFAPQVYRQQQTEETR</sequence>
<dbReference type="InterPro" id="IPR037923">
    <property type="entry name" value="HTH-like"/>
</dbReference>
<dbReference type="Gene3D" id="1.10.10.60">
    <property type="entry name" value="Homeodomain-like"/>
    <property type="match status" value="2"/>
</dbReference>
<keyword evidence="2" id="KW-0238">DNA-binding</keyword>
<dbReference type="GO" id="GO:0043565">
    <property type="term" value="F:sequence-specific DNA binding"/>
    <property type="evidence" value="ECO:0007669"/>
    <property type="project" value="InterPro"/>
</dbReference>
<evidence type="ECO:0000256" key="4">
    <source>
        <dbReference type="ARBA" id="ARBA00023163"/>
    </source>
</evidence>
<dbReference type="RefSeq" id="WP_126790465.1">
    <property type="nucleotide sequence ID" value="NZ_PIPI01000001.1"/>
</dbReference>
<reference evidence="6 7" key="1">
    <citation type="journal article" date="2011" name="Front. Microbiol.">
        <title>Genomic signatures of strain selection and enhancement in Bacillus atrophaeus var. globigii, a historical biowarfare simulant.</title>
        <authorList>
            <person name="Gibbons H.S."/>
            <person name="Broomall S.M."/>
            <person name="McNew L.A."/>
            <person name="Daligault H."/>
            <person name="Chapman C."/>
            <person name="Bruce D."/>
            <person name="Karavis M."/>
            <person name="Krepps M."/>
            <person name="McGregor P.A."/>
            <person name="Hong C."/>
            <person name="Park K.H."/>
            <person name="Akmal A."/>
            <person name="Feldman A."/>
            <person name="Lin J.S."/>
            <person name="Chang W.E."/>
            <person name="Higgs B.W."/>
            <person name="Demirev P."/>
            <person name="Lindquist J."/>
            <person name="Liem A."/>
            <person name="Fochler E."/>
            <person name="Read T.D."/>
            <person name="Tapia R."/>
            <person name="Johnson S."/>
            <person name="Bishop-Lilly K.A."/>
            <person name="Detter C."/>
            <person name="Han C."/>
            <person name="Sozhamannan S."/>
            <person name="Rosenzweig C.N."/>
            <person name="Skowronski E.W."/>
        </authorList>
    </citation>
    <scope>NUCLEOTIDE SEQUENCE [LARGE SCALE GENOMIC DNA]</scope>
    <source>
        <strain evidence="6 7">AK5</strain>
    </source>
</reference>
<dbReference type="InterPro" id="IPR018060">
    <property type="entry name" value="HTH_AraC"/>
</dbReference>
<dbReference type="Proteomes" id="UP000288212">
    <property type="component" value="Unassembled WGS sequence"/>
</dbReference>
<evidence type="ECO:0000256" key="1">
    <source>
        <dbReference type="ARBA" id="ARBA00023015"/>
    </source>
</evidence>
<dbReference type="InterPro" id="IPR018062">
    <property type="entry name" value="HTH_AraC-typ_CS"/>
</dbReference>
<dbReference type="PANTHER" id="PTHR43280:SF30">
    <property type="entry name" value="MMSAB OPERON REGULATORY PROTEIN"/>
    <property type="match status" value="1"/>
</dbReference>